<dbReference type="InterPro" id="IPR050109">
    <property type="entry name" value="HTH-type_TetR-like_transc_reg"/>
</dbReference>
<keyword evidence="5" id="KW-1185">Reference proteome</keyword>
<evidence type="ECO:0000313" key="5">
    <source>
        <dbReference type="Proteomes" id="UP000596857"/>
    </source>
</evidence>
<gene>
    <name evidence="4" type="ORF">GC101_23125</name>
</gene>
<dbReference type="SUPFAM" id="SSF46689">
    <property type="entry name" value="Homeodomain-like"/>
    <property type="match status" value="1"/>
</dbReference>
<dbReference type="PANTHER" id="PTHR30328:SF54">
    <property type="entry name" value="HTH-TYPE TRANSCRIPTIONAL REPRESSOR SCO4008"/>
    <property type="match status" value="1"/>
</dbReference>
<dbReference type="Pfam" id="PF00440">
    <property type="entry name" value="TetR_N"/>
    <property type="match status" value="1"/>
</dbReference>
<evidence type="ECO:0000256" key="2">
    <source>
        <dbReference type="PROSITE-ProRule" id="PRU00335"/>
    </source>
</evidence>
<evidence type="ECO:0000313" key="4">
    <source>
        <dbReference type="EMBL" id="NOU81760.1"/>
    </source>
</evidence>
<accession>A0ABX1YL40</accession>
<sequence length="228" mass="25720">MEVASIASAESKRRPKIYDAARTRGIILDAAEKIFAELGYSAARIDVIAKASGYNKSLIYQYFGDKLGLYTEVVKRADQIGEQITGAFISGLLQNDKLASDPAAFRSFLESSTRETVSFLLEHRSYLRILFWEAAEDWRTWNQITYRPDDATQMHELALAAQKNGILRQDLDPALFPILIMNVTTATLQSSSRFEHLLGTLDSPQMREETTRQIVQFIIHGVMEPSLL</sequence>
<dbReference type="Pfam" id="PF17938">
    <property type="entry name" value="TetR_C_29"/>
    <property type="match status" value="1"/>
</dbReference>
<evidence type="ECO:0000259" key="3">
    <source>
        <dbReference type="PROSITE" id="PS50977"/>
    </source>
</evidence>
<dbReference type="RefSeq" id="WP_171719197.1">
    <property type="nucleotide sequence ID" value="NZ_WHOB01000068.1"/>
</dbReference>
<proteinExistence type="predicted"/>
<dbReference type="InterPro" id="IPR009057">
    <property type="entry name" value="Homeodomain-like_sf"/>
</dbReference>
<dbReference type="InterPro" id="IPR036271">
    <property type="entry name" value="Tet_transcr_reg_TetR-rel_C_sf"/>
</dbReference>
<dbReference type="PRINTS" id="PR00455">
    <property type="entry name" value="HTHTETR"/>
</dbReference>
<dbReference type="Proteomes" id="UP000596857">
    <property type="component" value="Unassembled WGS sequence"/>
</dbReference>
<dbReference type="EMBL" id="WHOB01000068">
    <property type="protein sequence ID" value="NOU81760.1"/>
    <property type="molecule type" value="Genomic_DNA"/>
</dbReference>
<reference evidence="4 5" key="1">
    <citation type="submission" date="2019-10" db="EMBL/GenBank/DDBJ databases">
        <title>Description of Paenibacillus terricola sp. nov.</title>
        <authorList>
            <person name="Carlier A."/>
            <person name="Qi S."/>
        </authorList>
    </citation>
    <scope>NUCLEOTIDE SEQUENCE [LARGE SCALE GENOMIC DNA]</scope>
    <source>
        <strain evidence="4 5">LMG 31459</strain>
    </source>
</reference>
<evidence type="ECO:0000256" key="1">
    <source>
        <dbReference type="ARBA" id="ARBA00023125"/>
    </source>
</evidence>
<dbReference type="InterPro" id="IPR001647">
    <property type="entry name" value="HTH_TetR"/>
</dbReference>
<dbReference type="SUPFAM" id="SSF48498">
    <property type="entry name" value="Tetracyclin repressor-like, C-terminal domain"/>
    <property type="match status" value="1"/>
</dbReference>
<feature type="DNA-binding region" description="H-T-H motif" evidence="2">
    <location>
        <begin position="44"/>
        <end position="63"/>
    </location>
</feature>
<dbReference type="PANTHER" id="PTHR30328">
    <property type="entry name" value="TRANSCRIPTIONAL REPRESSOR"/>
    <property type="match status" value="1"/>
</dbReference>
<dbReference type="Gene3D" id="1.10.357.10">
    <property type="entry name" value="Tetracycline Repressor, domain 2"/>
    <property type="match status" value="1"/>
</dbReference>
<dbReference type="PROSITE" id="PS50977">
    <property type="entry name" value="HTH_TETR_2"/>
    <property type="match status" value="1"/>
</dbReference>
<comment type="caution">
    <text evidence="4">The sequence shown here is derived from an EMBL/GenBank/DDBJ whole genome shotgun (WGS) entry which is preliminary data.</text>
</comment>
<organism evidence="4 5">
    <name type="scientific">Paenibacillus phytohabitans</name>
    <dbReference type="NCBI Taxonomy" id="2654978"/>
    <lineage>
        <taxon>Bacteria</taxon>
        <taxon>Bacillati</taxon>
        <taxon>Bacillota</taxon>
        <taxon>Bacilli</taxon>
        <taxon>Bacillales</taxon>
        <taxon>Paenibacillaceae</taxon>
        <taxon>Paenibacillus</taxon>
    </lineage>
</organism>
<keyword evidence="1 2" id="KW-0238">DNA-binding</keyword>
<dbReference type="InterPro" id="IPR041474">
    <property type="entry name" value="NicS_C"/>
</dbReference>
<feature type="domain" description="HTH tetR-type" evidence="3">
    <location>
        <begin position="21"/>
        <end position="81"/>
    </location>
</feature>
<name>A0ABX1YL40_9BACL</name>
<protein>
    <submittedName>
        <fullName evidence="4">TetR family transcriptional regulator</fullName>
    </submittedName>
</protein>